<dbReference type="PANTHER" id="PTHR30528:SF0">
    <property type="entry name" value="CYTOPLASMIC PROTEIN"/>
    <property type="match status" value="1"/>
</dbReference>
<reference evidence="1" key="1">
    <citation type="journal article" date="2014" name="Front. Microbiol.">
        <title>High frequency of phylogenetically diverse reductive dehalogenase-homologous genes in deep subseafloor sedimentary metagenomes.</title>
        <authorList>
            <person name="Kawai M."/>
            <person name="Futagami T."/>
            <person name="Toyoda A."/>
            <person name="Takaki Y."/>
            <person name="Nishi S."/>
            <person name="Hori S."/>
            <person name="Arai W."/>
            <person name="Tsubouchi T."/>
            <person name="Morono Y."/>
            <person name="Uchiyama I."/>
            <person name="Ito T."/>
            <person name="Fujiyama A."/>
            <person name="Inagaki F."/>
            <person name="Takami H."/>
        </authorList>
    </citation>
    <scope>NUCLEOTIDE SEQUENCE</scope>
    <source>
        <strain evidence="1">Expedition CK06-06</strain>
    </source>
</reference>
<dbReference type="PANTHER" id="PTHR30528">
    <property type="entry name" value="CYTOPLASMIC PROTEIN"/>
    <property type="match status" value="1"/>
</dbReference>
<dbReference type="InterPro" id="IPR009351">
    <property type="entry name" value="AlkZ-like"/>
</dbReference>
<sequence length="261" mass="30330">GFDKMASIHITADWPYFTRRRAYMREQHGDPSNPPMEISPAIFQVIREHGPRSSIDFKRKDMVDWSWGKPTRLARASLEILNAMGELLIHHRVGTRRVFDLTERLLPTELISALDPNETEKDYQNWHVFRRVGGLGLASPNASEYWGAILGVNTEIRRATLKRLVDSGDLMAVAVDGVPRQTFFIRMADLPVIEAVQKKRSPRARAVFIAPLDNLLWDRNLVRRIFNFDYVWEIYKPEVERKYGYYVLPVIYGDRFVARVD</sequence>
<accession>X0WH70</accession>
<gene>
    <name evidence="1" type="ORF">S01H1_49469</name>
</gene>
<comment type="caution">
    <text evidence="1">The sequence shown here is derived from an EMBL/GenBank/DDBJ whole genome shotgun (WGS) entry which is preliminary data.</text>
</comment>
<feature type="non-terminal residue" evidence="1">
    <location>
        <position position="1"/>
    </location>
</feature>
<name>X0WH70_9ZZZZ</name>
<protein>
    <recommendedName>
        <fullName evidence="2">Winged helix DNA-binding domain-containing protein</fullName>
    </recommendedName>
</protein>
<proteinExistence type="predicted"/>
<dbReference type="AlphaFoldDB" id="X0WH70"/>
<feature type="non-terminal residue" evidence="1">
    <location>
        <position position="261"/>
    </location>
</feature>
<organism evidence="1">
    <name type="scientific">marine sediment metagenome</name>
    <dbReference type="NCBI Taxonomy" id="412755"/>
    <lineage>
        <taxon>unclassified sequences</taxon>
        <taxon>metagenomes</taxon>
        <taxon>ecological metagenomes</taxon>
    </lineage>
</organism>
<dbReference type="EMBL" id="BARS01031830">
    <property type="protein sequence ID" value="GAG22542.1"/>
    <property type="molecule type" value="Genomic_DNA"/>
</dbReference>
<dbReference type="Pfam" id="PF06224">
    <property type="entry name" value="AlkZ-like"/>
    <property type="match status" value="1"/>
</dbReference>
<evidence type="ECO:0008006" key="2">
    <source>
        <dbReference type="Google" id="ProtNLM"/>
    </source>
</evidence>
<evidence type="ECO:0000313" key="1">
    <source>
        <dbReference type="EMBL" id="GAG22542.1"/>
    </source>
</evidence>